<dbReference type="GO" id="GO:0016197">
    <property type="term" value="P:endosomal transport"/>
    <property type="evidence" value="ECO:0007669"/>
    <property type="project" value="TreeGrafter"/>
</dbReference>
<feature type="region of interest" description="Disordered" evidence="1">
    <location>
        <begin position="302"/>
        <end position="327"/>
    </location>
</feature>
<dbReference type="Pfam" id="PF05050">
    <property type="entry name" value="Methyltransf_21"/>
    <property type="match status" value="1"/>
</dbReference>
<dbReference type="GO" id="GO:0006888">
    <property type="term" value="P:endoplasmic reticulum to Golgi vesicle-mediated transport"/>
    <property type="evidence" value="ECO:0007669"/>
    <property type="project" value="TreeGrafter"/>
</dbReference>
<keyword evidence="2" id="KW-0812">Transmembrane</keyword>
<evidence type="ECO:0000259" key="3">
    <source>
        <dbReference type="Pfam" id="PF05050"/>
    </source>
</evidence>
<dbReference type="InterPro" id="IPR029063">
    <property type="entry name" value="SAM-dependent_MTases_sf"/>
</dbReference>
<name>A0A7S4BG36_CHRCT</name>
<dbReference type="Gene3D" id="3.40.50.150">
    <property type="entry name" value="Vaccinia Virus protein VP39"/>
    <property type="match status" value="1"/>
</dbReference>
<feature type="domain" description="Methyltransferase FkbM" evidence="3">
    <location>
        <begin position="114"/>
        <end position="278"/>
    </location>
</feature>
<dbReference type="AlphaFoldDB" id="A0A7S4BG36"/>
<dbReference type="GO" id="GO:0005794">
    <property type="term" value="C:Golgi apparatus"/>
    <property type="evidence" value="ECO:0007669"/>
    <property type="project" value="TreeGrafter"/>
</dbReference>
<feature type="transmembrane region" description="Helical" evidence="2">
    <location>
        <begin position="34"/>
        <end position="53"/>
    </location>
</feature>
<keyword evidence="2" id="KW-0472">Membrane</keyword>
<dbReference type="SUPFAM" id="SSF53335">
    <property type="entry name" value="S-adenosyl-L-methionine-dependent methyltransferases"/>
    <property type="match status" value="1"/>
</dbReference>
<feature type="region of interest" description="Disordered" evidence="1">
    <location>
        <begin position="350"/>
        <end position="369"/>
    </location>
</feature>
<dbReference type="InterPro" id="IPR053202">
    <property type="entry name" value="EGF_Rcpt_Signaling_Reg"/>
</dbReference>
<feature type="compositionally biased region" description="Basic residues" evidence="1">
    <location>
        <begin position="351"/>
        <end position="361"/>
    </location>
</feature>
<dbReference type="PANTHER" id="PTHR34009">
    <property type="entry name" value="PROTEIN STAR"/>
    <property type="match status" value="1"/>
</dbReference>
<evidence type="ECO:0000313" key="4">
    <source>
        <dbReference type="EMBL" id="CAE0764855.1"/>
    </source>
</evidence>
<dbReference type="PANTHER" id="PTHR34009:SF2">
    <property type="entry name" value="PROTEIN STAR"/>
    <property type="match status" value="1"/>
</dbReference>
<keyword evidence="2" id="KW-1133">Transmembrane helix</keyword>
<protein>
    <recommendedName>
        <fullName evidence="3">Methyltransferase FkbM domain-containing protein</fullName>
    </recommendedName>
</protein>
<dbReference type="GO" id="GO:0005789">
    <property type="term" value="C:endoplasmic reticulum membrane"/>
    <property type="evidence" value="ECO:0007669"/>
    <property type="project" value="TreeGrafter"/>
</dbReference>
<organism evidence="4">
    <name type="scientific">Chrysotila carterae</name>
    <name type="common">Marine alga</name>
    <name type="synonym">Syracosphaera carterae</name>
    <dbReference type="NCBI Taxonomy" id="13221"/>
    <lineage>
        <taxon>Eukaryota</taxon>
        <taxon>Haptista</taxon>
        <taxon>Haptophyta</taxon>
        <taxon>Prymnesiophyceae</taxon>
        <taxon>Isochrysidales</taxon>
        <taxon>Isochrysidaceae</taxon>
        <taxon>Chrysotila</taxon>
    </lineage>
</organism>
<sequence length="369" mass="40586">MNVSISDPEHAAKMLPVVNMCARSSSPLRRSVGFFGKAVSFAVIFIALACICFQQQSHSAPRRRLASQSSASYELAPGVNVHYSPEEGYKGQEGQDKWANENVFHGKTGGVFVDLGCYDGITYSNTWYFERRLNWIGLCVEPNPLVYARIAQSAGRTSGVQLAVSNAPGTMEMVAAYMRSSLNASFVDYALMRKLGVNTEKVQVTVVTPTMLLERLPAREGNTIDYVNIDVESQELAILATWPFSDYCVSVFNIENQPREGEPSTLSALKQLLTPHGYSHKIRIGVDEVFVRDTLCDADGEHDTAGAHSHTHAHTHTHTQSHAHAHAHTIPDAGVSAAAEGERGEPMVAKVHGRHIGRTRRQKEWQRAS</sequence>
<gene>
    <name evidence="4" type="ORF">PCAR00345_LOCUS17467</name>
</gene>
<dbReference type="InterPro" id="IPR006342">
    <property type="entry name" value="FkbM_mtfrase"/>
</dbReference>
<evidence type="ECO:0000256" key="1">
    <source>
        <dbReference type="SAM" id="MobiDB-lite"/>
    </source>
</evidence>
<proteinExistence type="predicted"/>
<evidence type="ECO:0000256" key="2">
    <source>
        <dbReference type="SAM" id="Phobius"/>
    </source>
</evidence>
<feature type="compositionally biased region" description="Basic residues" evidence="1">
    <location>
        <begin position="309"/>
        <end position="327"/>
    </location>
</feature>
<dbReference type="GO" id="GO:0031902">
    <property type="term" value="C:late endosome membrane"/>
    <property type="evidence" value="ECO:0007669"/>
    <property type="project" value="TreeGrafter"/>
</dbReference>
<accession>A0A7S4BG36</accession>
<dbReference type="GO" id="GO:0005886">
    <property type="term" value="C:plasma membrane"/>
    <property type="evidence" value="ECO:0007669"/>
    <property type="project" value="TreeGrafter"/>
</dbReference>
<reference evidence="4" key="1">
    <citation type="submission" date="2021-01" db="EMBL/GenBank/DDBJ databases">
        <authorList>
            <person name="Corre E."/>
            <person name="Pelletier E."/>
            <person name="Niang G."/>
            <person name="Scheremetjew M."/>
            <person name="Finn R."/>
            <person name="Kale V."/>
            <person name="Holt S."/>
            <person name="Cochrane G."/>
            <person name="Meng A."/>
            <person name="Brown T."/>
            <person name="Cohen L."/>
        </authorList>
    </citation>
    <scope>NUCLEOTIDE SEQUENCE</scope>
    <source>
        <strain evidence="4">CCMP645</strain>
    </source>
</reference>
<dbReference type="EMBL" id="HBIZ01027528">
    <property type="protein sequence ID" value="CAE0764855.1"/>
    <property type="molecule type" value="Transcribed_RNA"/>
</dbReference>